<evidence type="ECO:0000313" key="5">
    <source>
        <dbReference type="Proteomes" id="UP000320176"/>
    </source>
</evidence>
<reference evidence="4 5" key="1">
    <citation type="submission" date="2019-02" db="EMBL/GenBank/DDBJ databases">
        <title>Deep-cultivation of Planctomycetes and their phenomic and genomic characterization uncovers novel biology.</title>
        <authorList>
            <person name="Wiegand S."/>
            <person name="Jogler M."/>
            <person name="Boedeker C."/>
            <person name="Pinto D."/>
            <person name="Vollmers J."/>
            <person name="Rivas-Marin E."/>
            <person name="Kohn T."/>
            <person name="Peeters S.H."/>
            <person name="Heuer A."/>
            <person name="Rast P."/>
            <person name="Oberbeckmann S."/>
            <person name="Bunk B."/>
            <person name="Jeske O."/>
            <person name="Meyerdierks A."/>
            <person name="Storesund J.E."/>
            <person name="Kallscheuer N."/>
            <person name="Luecker S."/>
            <person name="Lage O.M."/>
            <person name="Pohl T."/>
            <person name="Merkel B.J."/>
            <person name="Hornburger P."/>
            <person name="Mueller R.-W."/>
            <person name="Bruemmer F."/>
            <person name="Labrenz M."/>
            <person name="Spormann A.M."/>
            <person name="Op Den Camp H."/>
            <person name="Overmann J."/>
            <person name="Amann R."/>
            <person name="Jetten M.S.M."/>
            <person name="Mascher T."/>
            <person name="Medema M.H."/>
            <person name="Devos D.P."/>
            <person name="Kaster A.-K."/>
            <person name="Ovreas L."/>
            <person name="Rohde M."/>
            <person name="Galperin M.Y."/>
            <person name="Jogler C."/>
        </authorList>
    </citation>
    <scope>NUCLEOTIDE SEQUENCE [LARGE SCALE GENOMIC DNA]</scope>
    <source>
        <strain evidence="4 5">Pla52n</strain>
    </source>
</reference>
<dbReference type="SMART" id="SM00564">
    <property type="entry name" value="PQQ"/>
    <property type="match status" value="4"/>
</dbReference>
<dbReference type="InterPro" id="IPR015943">
    <property type="entry name" value="WD40/YVTN_repeat-like_dom_sf"/>
</dbReference>
<sequence precursor="true">MVSRFRCLVAIGLVSACVIVSADDWPQFRGTNADGIAGSTLPTQWAADEGETQNIKWQVPIQGEGWSSPIISNGQIFLTAAVPVDEDKADAAKPTEYSGGGGSRRDDLTSTTFHYDVICLDAATGKENWRRTAKQGRPPMPRHSSNTYATETPVTDGKSIFAYFGMNGVYCYDLAGELRWQKDLGSFEMRAGWGTSSSPVLFDGKLYIQVDNEEQSFVIALDADSGEEVWRVNREEKSQYSSPIIWTNSKRSELIVGGVVYRSYDPMTGDLLWQLDMEKGRSSATPIAVGNRLFVGTELRNRGGDDDGGGFLFAIKPGGSGDITPPNDATDSEFIAWKTDSSDIQMASPTFCDGHLYFLERRAASVTCVNAETGDIAYKQRIRGARAFWASPWSDGKNVYCLDTGGTTYVIAGGAAFRLVSENVIDEQAWSTPGIADGAIYLRTLSHLYSIAEPSKSSE</sequence>
<evidence type="ECO:0000256" key="1">
    <source>
        <dbReference type="SAM" id="MobiDB-lite"/>
    </source>
</evidence>
<evidence type="ECO:0000259" key="3">
    <source>
        <dbReference type="Pfam" id="PF13360"/>
    </source>
</evidence>
<feature type="chain" id="PRO_5022846260" evidence="2">
    <location>
        <begin position="23"/>
        <end position="459"/>
    </location>
</feature>
<dbReference type="EMBL" id="SJPN01000001">
    <property type="protein sequence ID" value="TWU08337.1"/>
    <property type="molecule type" value="Genomic_DNA"/>
</dbReference>
<keyword evidence="2" id="KW-0732">Signal</keyword>
<protein>
    <submittedName>
        <fullName evidence="4">Outer membrane biogenesis protein BamB</fullName>
    </submittedName>
</protein>
<dbReference type="Gene3D" id="2.130.10.10">
    <property type="entry name" value="YVTN repeat-like/Quinoprotein amine dehydrogenase"/>
    <property type="match status" value="1"/>
</dbReference>
<dbReference type="OrthoDB" id="244732at2"/>
<gene>
    <name evidence="4" type="ORF">Pla52n_09190</name>
</gene>
<feature type="region of interest" description="Disordered" evidence="1">
    <location>
        <begin position="130"/>
        <end position="151"/>
    </location>
</feature>
<dbReference type="PANTHER" id="PTHR34512">
    <property type="entry name" value="CELL SURFACE PROTEIN"/>
    <property type="match status" value="1"/>
</dbReference>
<dbReference type="AlphaFoldDB" id="A0A5C6B9D4"/>
<organism evidence="4 5">
    <name type="scientific">Stieleria varia</name>
    <dbReference type="NCBI Taxonomy" id="2528005"/>
    <lineage>
        <taxon>Bacteria</taxon>
        <taxon>Pseudomonadati</taxon>
        <taxon>Planctomycetota</taxon>
        <taxon>Planctomycetia</taxon>
        <taxon>Pirellulales</taxon>
        <taxon>Pirellulaceae</taxon>
        <taxon>Stieleria</taxon>
    </lineage>
</organism>
<accession>A0A5C6B9D4</accession>
<dbReference type="Pfam" id="PF13360">
    <property type="entry name" value="PQQ_2"/>
    <property type="match status" value="1"/>
</dbReference>
<dbReference type="SUPFAM" id="SSF50998">
    <property type="entry name" value="Quinoprotein alcohol dehydrogenase-like"/>
    <property type="match status" value="1"/>
</dbReference>
<feature type="domain" description="Pyrrolo-quinoline quinone repeat" evidence="3">
    <location>
        <begin position="116"/>
        <end position="260"/>
    </location>
</feature>
<dbReference type="InterPro" id="IPR011047">
    <property type="entry name" value="Quinoprotein_ADH-like_sf"/>
</dbReference>
<dbReference type="PANTHER" id="PTHR34512:SF30">
    <property type="entry name" value="OUTER MEMBRANE PROTEIN ASSEMBLY FACTOR BAMB"/>
    <property type="match status" value="1"/>
</dbReference>
<keyword evidence="5" id="KW-1185">Reference proteome</keyword>
<dbReference type="Proteomes" id="UP000320176">
    <property type="component" value="Unassembled WGS sequence"/>
</dbReference>
<proteinExistence type="predicted"/>
<evidence type="ECO:0000256" key="2">
    <source>
        <dbReference type="SAM" id="SignalP"/>
    </source>
</evidence>
<dbReference type="InterPro" id="IPR018391">
    <property type="entry name" value="PQQ_b-propeller_rpt"/>
</dbReference>
<name>A0A5C6B9D4_9BACT</name>
<dbReference type="InterPro" id="IPR002372">
    <property type="entry name" value="PQQ_rpt_dom"/>
</dbReference>
<dbReference type="Gene3D" id="2.40.10.480">
    <property type="match status" value="1"/>
</dbReference>
<feature type="signal peptide" evidence="2">
    <location>
        <begin position="1"/>
        <end position="22"/>
    </location>
</feature>
<comment type="caution">
    <text evidence="4">The sequence shown here is derived from an EMBL/GenBank/DDBJ whole genome shotgun (WGS) entry which is preliminary data.</text>
</comment>
<dbReference type="PROSITE" id="PS51257">
    <property type="entry name" value="PROKAR_LIPOPROTEIN"/>
    <property type="match status" value="1"/>
</dbReference>
<evidence type="ECO:0000313" key="4">
    <source>
        <dbReference type="EMBL" id="TWU08337.1"/>
    </source>
</evidence>